<dbReference type="Proteomes" id="UP001144204">
    <property type="component" value="Unassembled WGS sequence"/>
</dbReference>
<name>A0A9W6ET12_9LACO</name>
<dbReference type="RefSeq" id="WP_286137134.1">
    <property type="nucleotide sequence ID" value="NZ_BRPL01000004.1"/>
</dbReference>
<accession>A0A9W6ET12</accession>
<reference evidence="1" key="1">
    <citation type="submission" date="2022-07" db="EMBL/GenBank/DDBJ databases">
        <authorList>
            <person name="Kouya T."/>
            <person name="Ishiyama Y."/>
        </authorList>
    </citation>
    <scope>NUCLEOTIDE SEQUENCE</scope>
    <source>
        <strain evidence="1">WR16-4</strain>
    </source>
</reference>
<organism evidence="1 2">
    <name type="scientific">Philodulcilactobacillus myokoensis</name>
    <dbReference type="NCBI Taxonomy" id="2929573"/>
    <lineage>
        <taxon>Bacteria</taxon>
        <taxon>Bacillati</taxon>
        <taxon>Bacillota</taxon>
        <taxon>Bacilli</taxon>
        <taxon>Lactobacillales</taxon>
        <taxon>Lactobacillaceae</taxon>
        <taxon>Philodulcilactobacillus</taxon>
    </lineage>
</organism>
<reference evidence="1" key="2">
    <citation type="journal article" date="2023" name="PLoS ONE">
        <title>Philodulcilactobacillus myokoensis gen. nov., sp. nov., a fructophilic, acidophilic, and agar-phobic lactic acid bacterium isolated from fermented vegetable extracts.</title>
        <authorList>
            <person name="Kouya T."/>
            <person name="Ishiyama Y."/>
            <person name="Ohashi S."/>
            <person name="Kumakubo R."/>
            <person name="Yamazaki T."/>
            <person name="Otaki T."/>
        </authorList>
    </citation>
    <scope>NUCLEOTIDE SEQUENCE</scope>
    <source>
        <strain evidence="1">WR16-4</strain>
    </source>
</reference>
<comment type="caution">
    <text evidence="1">The sequence shown here is derived from an EMBL/GenBank/DDBJ whole genome shotgun (WGS) entry which is preliminary data.</text>
</comment>
<proteinExistence type="predicted"/>
<keyword evidence="2" id="KW-1185">Reference proteome</keyword>
<dbReference type="EMBL" id="BRPL01000004">
    <property type="protein sequence ID" value="GLB47601.1"/>
    <property type="molecule type" value="Genomic_DNA"/>
</dbReference>
<dbReference type="AlphaFoldDB" id="A0A9W6ET12"/>
<protein>
    <submittedName>
        <fullName evidence="1">Uncharacterized protein</fullName>
    </submittedName>
</protein>
<gene>
    <name evidence="1" type="ORF">WR164_15800</name>
</gene>
<dbReference type="Pfam" id="PF05141">
    <property type="entry name" value="DIT1_PvcA"/>
    <property type="match status" value="1"/>
</dbReference>
<dbReference type="InterPro" id="IPR007817">
    <property type="entry name" value="Isocyanide_synthase_DIT1"/>
</dbReference>
<sequence>MKSNININDLNYSILSSMTPDNCKSLFDTYSKTVQKQSSDAAFEFTAKLVTLRITNAVLNKYKGSIRATVHPKHGQFGIHLVNSHSRVFPWQGVVIKNNFNKFYTTSTQQVWKEAKYEVFDKDSGDFLYYADKNTKIGDDLL</sequence>
<evidence type="ECO:0000313" key="2">
    <source>
        <dbReference type="Proteomes" id="UP001144204"/>
    </source>
</evidence>
<evidence type="ECO:0000313" key="1">
    <source>
        <dbReference type="EMBL" id="GLB47601.1"/>
    </source>
</evidence>